<proteinExistence type="predicted"/>
<keyword evidence="2" id="KW-1185">Reference proteome</keyword>
<dbReference type="InterPro" id="IPR027417">
    <property type="entry name" value="P-loop_NTPase"/>
</dbReference>
<dbReference type="Proteomes" id="UP000186894">
    <property type="component" value="Unassembled WGS sequence"/>
</dbReference>
<dbReference type="RefSeq" id="WP_075639661.1">
    <property type="nucleotide sequence ID" value="NZ_MKIM01000027.1"/>
</dbReference>
<evidence type="ECO:0000313" key="2">
    <source>
        <dbReference type="Proteomes" id="UP000186894"/>
    </source>
</evidence>
<name>A0A1Q8ZQ26_9HYPH</name>
<dbReference type="Gene3D" id="3.40.50.300">
    <property type="entry name" value="P-loop containing nucleotide triphosphate hydrolases"/>
    <property type="match status" value="1"/>
</dbReference>
<gene>
    <name evidence="1" type="ORF">BJF95_06225</name>
</gene>
<sequence length="815" mass="91706">MQAPFELSEGEERLRSIVSAVPPDSSHWNEAENRFQFVDRLLTECLGWEKPNVRVEVQDGIGGKADYVLGRPPKAVLEAKREATTFGDLPVGKPTLVRKLEPLMKASPAFKEAVHQVIPYCSLLGAQVAIVCNGPQLAIFQAIIPGQSPLQGECFWFNGFETYLSNFSLLWTLLSPEGISENRAYRDIAIHRNPRIPEKASIVIPELMKHRYRNPFQENLRDLSELLLEEIEDNPDLKSAFYRDCYVPIEANNRHLLLSKQIISARYKRVSGDGITPSAIDETAVLGRSSSRPVVVLGDVGVGKTSFFENLFERMDVGEKANTYFIHINLGIKANLSKDVKTFVLSEIPSVLNKKYGIDINSAAFADTIYYEELRAFDNSVKGRLKTVDPIAYEREKIEFLSTKIAQQDNHLMAAFGHIVQGRGKQIIIIMDNADQRGLAVQQEAFLISQELASWRNLLIFIALRPSTFYDSKTTGALSGYQNKILTISPPPADEVVQRRLTFAVRVAEGKEKPGKLEGIRLQLGSVVAFLNATLRSVRSNQAIQQFLSNISAGNTRAVIELITSFCGSPNVDSQKIVRIEQETGGYKVPLHEFTKHALLGEYAYFNAQSSLVAQNVFDVSTADAREHFLASLIVSYLSSNIGDKDSDGFVLGDFIVAEMLRHGFIEDQTRNALRRLAAKRLIETPYAHFRELKVPENELPDQFHFRATSVGIYHVKHWIGAFSFLDATSTDTPIFDEECRSSISDLAPSFEIADRYKRATEFRSYLESQWYLANINAKYFDFPAVLRLQEDGFNIVKGVIDKKPFKSKPVWTRR</sequence>
<reference evidence="1 2" key="1">
    <citation type="submission" date="2016-09" db="EMBL/GenBank/DDBJ databases">
        <title>Rhizobium oryziradicis sp. nov., isolated from the root of rice.</title>
        <authorList>
            <person name="Zhao J."/>
            <person name="Zhang X."/>
        </authorList>
    </citation>
    <scope>NUCLEOTIDE SEQUENCE [LARGE SCALE GENOMIC DNA]</scope>
    <source>
        <strain evidence="1 2">N19</strain>
    </source>
</reference>
<comment type="caution">
    <text evidence="1">The sequence shown here is derived from an EMBL/GenBank/DDBJ whole genome shotgun (WGS) entry which is preliminary data.</text>
</comment>
<dbReference type="AlphaFoldDB" id="A0A1Q8ZQ26"/>
<protein>
    <submittedName>
        <fullName evidence="1">Uncharacterized protein</fullName>
    </submittedName>
</protein>
<organism evidence="1 2">
    <name type="scientific">Rhizobium oryziradicis</name>
    <dbReference type="NCBI Taxonomy" id="1867956"/>
    <lineage>
        <taxon>Bacteria</taxon>
        <taxon>Pseudomonadati</taxon>
        <taxon>Pseudomonadota</taxon>
        <taxon>Alphaproteobacteria</taxon>
        <taxon>Hyphomicrobiales</taxon>
        <taxon>Rhizobiaceae</taxon>
        <taxon>Rhizobium/Agrobacterium group</taxon>
        <taxon>Rhizobium</taxon>
    </lineage>
</organism>
<dbReference type="EMBL" id="MKIM01000027">
    <property type="protein sequence ID" value="OLP44156.1"/>
    <property type="molecule type" value="Genomic_DNA"/>
</dbReference>
<dbReference type="OrthoDB" id="6627169at2"/>
<evidence type="ECO:0000313" key="1">
    <source>
        <dbReference type="EMBL" id="OLP44156.1"/>
    </source>
</evidence>
<dbReference type="SUPFAM" id="SSF52540">
    <property type="entry name" value="P-loop containing nucleoside triphosphate hydrolases"/>
    <property type="match status" value="1"/>
</dbReference>
<accession>A0A1Q8ZQ26</accession>